<dbReference type="InterPro" id="IPR011006">
    <property type="entry name" value="CheY-like_superfamily"/>
</dbReference>
<dbReference type="InterPro" id="IPR058245">
    <property type="entry name" value="NreC/VraR/RcsB-like_REC"/>
</dbReference>
<dbReference type="PANTHER" id="PTHR43228">
    <property type="entry name" value="TWO-COMPONENT RESPONSE REGULATOR"/>
    <property type="match status" value="1"/>
</dbReference>
<dbReference type="CDD" id="cd17535">
    <property type="entry name" value="REC_NarL-like"/>
    <property type="match status" value="1"/>
</dbReference>
<dbReference type="Proteomes" id="UP000265882">
    <property type="component" value="Unassembled WGS sequence"/>
</dbReference>
<reference evidence="3 4" key="1">
    <citation type="journal article" date="2017" name="ISME J.">
        <title>Energy and carbon metabolisms in a deep terrestrial subsurface fluid microbial community.</title>
        <authorList>
            <person name="Momper L."/>
            <person name="Jungbluth S.P."/>
            <person name="Lee M.D."/>
            <person name="Amend J.P."/>
        </authorList>
    </citation>
    <scope>NUCLEOTIDE SEQUENCE [LARGE SCALE GENOMIC DNA]</scope>
    <source>
        <strain evidence="3">SURF_5</strain>
    </source>
</reference>
<evidence type="ECO:0000256" key="1">
    <source>
        <dbReference type="PROSITE-ProRule" id="PRU00169"/>
    </source>
</evidence>
<protein>
    <submittedName>
        <fullName evidence="3">Response regulator</fullName>
    </submittedName>
</protein>
<name>A0A3A4NH98_ABYX5</name>
<dbReference type="SUPFAM" id="SSF52172">
    <property type="entry name" value="CheY-like"/>
    <property type="match status" value="1"/>
</dbReference>
<accession>A0A3A4NH98</accession>
<dbReference type="PANTHER" id="PTHR43228:SF1">
    <property type="entry name" value="TWO-COMPONENT RESPONSE REGULATOR ARR22"/>
    <property type="match status" value="1"/>
</dbReference>
<sequence length="152" mass="17159">MYSEIMFSPTISCFQRSGKVYLGIAKGIPTMKALIVEDSAAFREMTRNMLMARFPFMRISDAANAVEALRELARDCPDFILMDIRLPGKNGLELTREIKALYPRVAVIILTSYDFPEYREAAKRFGADYFLVKGTARTNEILSSIDSIVSPE</sequence>
<gene>
    <name evidence="3" type="ORF">C4520_15120</name>
</gene>
<dbReference type="PROSITE" id="PS50110">
    <property type="entry name" value="RESPONSE_REGULATORY"/>
    <property type="match status" value="1"/>
</dbReference>
<dbReference type="Pfam" id="PF00072">
    <property type="entry name" value="Response_reg"/>
    <property type="match status" value="1"/>
</dbReference>
<dbReference type="SMART" id="SM00448">
    <property type="entry name" value="REC"/>
    <property type="match status" value="1"/>
</dbReference>
<dbReference type="InterPro" id="IPR001789">
    <property type="entry name" value="Sig_transdc_resp-reg_receiver"/>
</dbReference>
<proteinExistence type="predicted"/>
<dbReference type="GO" id="GO:0000160">
    <property type="term" value="P:phosphorelay signal transduction system"/>
    <property type="evidence" value="ECO:0007669"/>
    <property type="project" value="InterPro"/>
</dbReference>
<comment type="caution">
    <text evidence="3">The sequence shown here is derived from an EMBL/GenBank/DDBJ whole genome shotgun (WGS) entry which is preliminary data.</text>
</comment>
<dbReference type="EMBL" id="QZKU01000106">
    <property type="protein sequence ID" value="RJP18015.1"/>
    <property type="molecule type" value="Genomic_DNA"/>
</dbReference>
<evidence type="ECO:0000313" key="3">
    <source>
        <dbReference type="EMBL" id="RJP18015.1"/>
    </source>
</evidence>
<evidence type="ECO:0000259" key="2">
    <source>
        <dbReference type="PROSITE" id="PS50110"/>
    </source>
</evidence>
<organism evidence="3 4">
    <name type="scientific">Abyssobacteria bacterium (strain SURF_5)</name>
    <dbReference type="NCBI Taxonomy" id="2093360"/>
    <lineage>
        <taxon>Bacteria</taxon>
        <taxon>Pseudomonadati</taxon>
        <taxon>Candidatus Hydrogenedentota</taxon>
        <taxon>Candidatus Abyssobacteria</taxon>
    </lineage>
</organism>
<keyword evidence="1" id="KW-0597">Phosphoprotein</keyword>
<evidence type="ECO:0000313" key="4">
    <source>
        <dbReference type="Proteomes" id="UP000265882"/>
    </source>
</evidence>
<dbReference type="Gene3D" id="3.40.50.2300">
    <property type="match status" value="1"/>
</dbReference>
<dbReference type="InterPro" id="IPR052048">
    <property type="entry name" value="ST_Response_Regulator"/>
</dbReference>
<feature type="modified residue" description="4-aspartylphosphate" evidence="1">
    <location>
        <position position="83"/>
    </location>
</feature>
<feature type="domain" description="Response regulatory" evidence="2">
    <location>
        <begin position="32"/>
        <end position="148"/>
    </location>
</feature>
<dbReference type="AlphaFoldDB" id="A0A3A4NH98"/>